<gene>
    <name evidence="9" type="ORF">GO014_07705</name>
</gene>
<dbReference type="GO" id="GO:0005886">
    <property type="term" value="C:plasma membrane"/>
    <property type="evidence" value="ECO:0007669"/>
    <property type="project" value="TreeGrafter"/>
</dbReference>
<sequence>MELISDFLTAHSAWIGLGLLVGLITLFALEKFPPVIVSVASAAIMLVLGYLPREDMEQVFANPAPITIAAMFILSGALVRTGVVEAVASAASRRTKRYPRLSIGEIFGGTFFASALVNNTPVVC</sequence>
<dbReference type="EMBL" id="WQRF01000001">
    <property type="protein sequence ID" value="MVS98901.1"/>
    <property type="molecule type" value="Genomic_DNA"/>
</dbReference>
<evidence type="ECO:0000259" key="8">
    <source>
        <dbReference type="Pfam" id="PF03600"/>
    </source>
</evidence>
<dbReference type="Pfam" id="PF03600">
    <property type="entry name" value="CitMHS"/>
    <property type="match status" value="1"/>
</dbReference>
<organism evidence="9 10">
    <name type="scientific">Devosia marina</name>
    <dbReference type="NCBI Taxonomy" id="2683198"/>
    <lineage>
        <taxon>Bacteria</taxon>
        <taxon>Pseudomonadati</taxon>
        <taxon>Pseudomonadota</taxon>
        <taxon>Alphaproteobacteria</taxon>
        <taxon>Hyphomicrobiales</taxon>
        <taxon>Devosiaceae</taxon>
        <taxon>Devosia</taxon>
    </lineage>
</organism>
<dbReference type="InterPro" id="IPR051679">
    <property type="entry name" value="DASS-Related_Transporters"/>
</dbReference>
<comment type="caution">
    <text evidence="9">The sequence shown here is derived from an EMBL/GenBank/DDBJ whole genome shotgun (WGS) entry which is preliminary data.</text>
</comment>
<protein>
    <recommendedName>
        <fullName evidence="8">Citrate transporter-like domain-containing protein</fullName>
    </recommendedName>
</protein>
<comment type="subcellular location">
    <subcellularLocation>
        <location evidence="1">Membrane</location>
        <topology evidence="1">Multi-pass membrane protein</topology>
    </subcellularLocation>
</comment>
<evidence type="ECO:0000313" key="10">
    <source>
        <dbReference type="Proteomes" id="UP000438106"/>
    </source>
</evidence>
<evidence type="ECO:0000256" key="7">
    <source>
        <dbReference type="SAM" id="Phobius"/>
    </source>
</evidence>
<evidence type="ECO:0000256" key="2">
    <source>
        <dbReference type="ARBA" id="ARBA00022448"/>
    </source>
</evidence>
<evidence type="ECO:0000256" key="4">
    <source>
        <dbReference type="ARBA" id="ARBA00022737"/>
    </source>
</evidence>
<dbReference type="PANTHER" id="PTHR43652">
    <property type="entry name" value="BASIC AMINO ACID ANTIPORTER YFCC-RELATED"/>
    <property type="match status" value="1"/>
</dbReference>
<accession>A0A7X3K342</accession>
<keyword evidence="6 7" id="KW-0472">Membrane</keyword>
<dbReference type="PANTHER" id="PTHR43652:SF2">
    <property type="entry name" value="BASIC AMINO ACID ANTIPORTER YFCC-RELATED"/>
    <property type="match status" value="1"/>
</dbReference>
<keyword evidence="2" id="KW-0813">Transport</keyword>
<dbReference type="InterPro" id="IPR004680">
    <property type="entry name" value="Cit_transptr-like_dom"/>
</dbReference>
<keyword evidence="10" id="KW-1185">Reference proteome</keyword>
<feature type="transmembrane region" description="Helical" evidence="7">
    <location>
        <begin position="36"/>
        <end position="52"/>
    </location>
</feature>
<dbReference type="Proteomes" id="UP000438106">
    <property type="component" value="Unassembled WGS sequence"/>
</dbReference>
<feature type="transmembrane region" description="Helical" evidence="7">
    <location>
        <begin position="64"/>
        <end position="88"/>
    </location>
</feature>
<dbReference type="GO" id="GO:0055085">
    <property type="term" value="P:transmembrane transport"/>
    <property type="evidence" value="ECO:0007669"/>
    <property type="project" value="InterPro"/>
</dbReference>
<evidence type="ECO:0000256" key="1">
    <source>
        <dbReference type="ARBA" id="ARBA00004141"/>
    </source>
</evidence>
<keyword evidence="4" id="KW-0677">Repeat</keyword>
<evidence type="ECO:0000256" key="5">
    <source>
        <dbReference type="ARBA" id="ARBA00022989"/>
    </source>
</evidence>
<feature type="domain" description="Citrate transporter-like" evidence="8">
    <location>
        <begin position="25"/>
        <end position="123"/>
    </location>
</feature>
<dbReference type="RefSeq" id="WP_157289736.1">
    <property type="nucleotide sequence ID" value="NZ_WQRF01000001.1"/>
</dbReference>
<dbReference type="AlphaFoldDB" id="A0A7X3K342"/>
<name>A0A7X3K342_9HYPH</name>
<evidence type="ECO:0000256" key="6">
    <source>
        <dbReference type="ARBA" id="ARBA00023136"/>
    </source>
</evidence>
<feature type="transmembrane region" description="Helical" evidence="7">
    <location>
        <begin position="12"/>
        <end position="29"/>
    </location>
</feature>
<keyword evidence="5 7" id="KW-1133">Transmembrane helix</keyword>
<evidence type="ECO:0000256" key="3">
    <source>
        <dbReference type="ARBA" id="ARBA00022692"/>
    </source>
</evidence>
<keyword evidence="3 7" id="KW-0812">Transmembrane</keyword>
<proteinExistence type="predicted"/>
<evidence type="ECO:0000313" key="9">
    <source>
        <dbReference type="EMBL" id="MVS98901.1"/>
    </source>
</evidence>
<reference evidence="9 10" key="1">
    <citation type="submission" date="2019-12" db="EMBL/GenBank/DDBJ databases">
        <title>Devosia maris sp. nov., isolated from the deep seawater.</title>
        <authorList>
            <person name="Liu Y."/>
        </authorList>
    </citation>
    <scope>NUCLEOTIDE SEQUENCE [LARGE SCALE GENOMIC DNA]</scope>
    <source>
        <strain evidence="9 10">L53-10-65</strain>
    </source>
</reference>